<dbReference type="EMBL" id="JAXCGZ010000266">
    <property type="protein sequence ID" value="KAK7086276.1"/>
    <property type="molecule type" value="Genomic_DNA"/>
</dbReference>
<gene>
    <name evidence="3" type="ORF">SK128_000671</name>
</gene>
<evidence type="ECO:0000256" key="1">
    <source>
        <dbReference type="SAM" id="MobiDB-lite"/>
    </source>
</evidence>
<sequence length="280" mass="31973">QGYWISRETEVLQENEVLQAWLEKARGSLESFPLRILKKIPGIGDGIPEIQQEQDLLKTSIFGYNKFQKACALYGANFNQYEQMIDFKKTWYKLFVNLPQATIKTPEAFTHTSVSQAALYHLVCSVLLGAAISLTTMIASRGMKYLKQTYKEFKDGLEKLEGPAQELARKCKEESEISKSQETEAFEECEDDVSDEYSTCEDQEESAGTEIFEECEGEIKAAVFEKVENQTQVDDRQCNKENEKNKVQSSDNPTPWWWPLLVVHCNGGGKYVKMSQVLKE</sequence>
<keyword evidence="2" id="KW-0472">Membrane</keyword>
<feature type="compositionally biased region" description="Basic and acidic residues" evidence="1">
    <location>
        <begin position="229"/>
        <end position="246"/>
    </location>
</feature>
<dbReference type="AlphaFoldDB" id="A0AAN9AG54"/>
<protein>
    <submittedName>
        <fullName evidence="3">Uncharacterized protein</fullName>
    </submittedName>
</protein>
<feature type="region of interest" description="Disordered" evidence="1">
    <location>
        <begin position="229"/>
        <end position="251"/>
    </location>
</feature>
<reference evidence="3 4" key="1">
    <citation type="submission" date="2023-11" db="EMBL/GenBank/DDBJ databases">
        <title>Halocaridina rubra genome assembly.</title>
        <authorList>
            <person name="Smith C."/>
        </authorList>
    </citation>
    <scope>NUCLEOTIDE SEQUENCE [LARGE SCALE GENOMIC DNA]</scope>
    <source>
        <strain evidence="3">EP-1</strain>
        <tissue evidence="3">Whole</tissue>
    </source>
</reference>
<keyword evidence="2" id="KW-0812">Transmembrane</keyword>
<organism evidence="3 4">
    <name type="scientific">Halocaridina rubra</name>
    <name type="common">Hawaiian red shrimp</name>
    <dbReference type="NCBI Taxonomy" id="373956"/>
    <lineage>
        <taxon>Eukaryota</taxon>
        <taxon>Metazoa</taxon>
        <taxon>Ecdysozoa</taxon>
        <taxon>Arthropoda</taxon>
        <taxon>Crustacea</taxon>
        <taxon>Multicrustacea</taxon>
        <taxon>Malacostraca</taxon>
        <taxon>Eumalacostraca</taxon>
        <taxon>Eucarida</taxon>
        <taxon>Decapoda</taxon>
        <taxon>Pleocyemata</taxon>
        <taxon>Caridea</taxon>
        <taxon>Atyoidea</taxon>
        <taxon>Atyidae</taxon>
        <taxon>Halocaridina</taxon>
    </lineage>
</organism>
<keyword evidence="4" id="KW-1185">Reference proteome</keyword>
<evidence type="ECO:0000256" key="2">
    <source>
        <dbReference type="SAM" id="Phobius"/>
    </source>
</evidence>
<evidence type="ECO:0000313" key="4">
    <source>
        <dbReference type="Proteomes" id="UP001381693"/>
    </source>
</evidence>
<comment type="caution">
    <text evidence="3">The sequence shown here is derived from an EMBL/GenBank/DDBJ whole genome shotgun (WGS) entry which is preliminary data.</text>
</comment>
<proteinExistence type="predicted"/>
<feature type="non-terminal residue" evidence="3">
    <location>
        <position position="1"/>
    </location>
</feature>
<keyword evidence="2" id="KW-1133">Transmembrane helix</keyword>
<dbReference type="Proteomes" id="UP001381693">
    <property type="component" value="Unassembled WGS sequence"/>
</dbReference>
<accession>A0AAN9AG54</accession>
<feature type="transmembrane region" description="Helical" evidence="2">
    <location>
        <begin position="118"/>
        <end position="139"/>
    </location>
</feature>
<evidence type="ECO:0000313" key="3">
    <source>
        <dbReference type="EMBL" id="KAK7086276.1"/>
    </source>
</evidence>
<name>A0AAN9AG54_HALRR</name>